<accession>A0A1Y2EKV1</accession>
<feature type="non-terminal residue" evidence="1">
    <location>
        <position position="103"/>
    </location>
</feature>
<comment type="caution">
    <text evidence="1">The sequence shown here is derived from an EMBL/GenBank/DDBJ whole genome shotgun (WGS) entry which is preliminary data.</text>
</comment>
<dbReference type="Proteomes" id="UP000193689">
    <property type="component" value="Unassembled WGS sequence"/>
</dbReference>
<evidence type="ECO:0000313" key="2">
    <source>
        <dbReference type="Proteomes" id="UP000193689"/>
    </source>
</evidence>
<protein>
    <submittedName>
        <fullName evidence="1">Uncharacterized protein</fullName>
    </submittedName>
</protein>
<reference evidence="1 2" key="1">
    <citation type="submission" date="2016-07" db="EMBL/GenBank/DDBJ databases">
        <title>Pervasive Adenine N6-methylation of Active Genes in Fungi.</title>
        <authorList>
            <consortium name="DOE Joint Genome Institute"/>
            <person name="Mondo S.J."/>
            <person name="Dannebaum R.O."/>
            <person name="Kuo R.C."/>
            <person name="Labutti K."/>
            <person name="Haridas S."/>
            <person name="Kuo A."/>
            <person name="Salamov A."/>
            <person name="Ahrendt S.R."/>
            <person name="Lipzen A."/>
            <person name="Sullivan W."/>
            <person name="Andreopoulos W.B."/>
            <person name="Clum A."/>
            <person name="Lindquist E."/>
            <person name="Daum C."/>
            <person name="Ramamoorthy G.K."/>
            <person name="Gryganskyi A."/>
            <person name="Culley D."/>
            <person name="Magnuson J.K."/>
            <person name="James T.Y."/>
            <person name="O'Malley M.A."/>
            <person name="Stajich J.E."/>
            <person name="Spatafora J.W."/>
            <person name="Visel A."/>
            <person name="Grigoriev I.V."/>
        </authorList>
    </citation>
    <scope>NUCLEOTIDE SEQUENCE [LARGE SCALE GENOMIC DNA]</scope>
    <source>
        <strain evidence="1 2">CBS 129021</strain>
    </source>
</reference>
<dbReference type="AlphaFoldDB" id="A0A1Y2EKV1"/>
<dbReference type="RefSeq" id="XP_040721775.1">
    <property type="nucleotide sequence ID" value="XM_040855011.1"/>
</dbReference>
<sequence length="103" mass="12169">MAEHALKLNHWSPDYRRDPQWRWPWWEFDLDPDTAFHNLSRQYNTYSLPIQAPQAFHLDLIDIANEANSLDDLHARLSERSTARQTEVFKAWRNAAIQLVAAP</sequence>
<organism evidence="1 2">
    <name type="scientific">Pseudomassariella vexata</name>
    <dbReference type="NCBI Taxonomy" id="1141098"/>
    <lineage>
        <taxon>Eukaryota</taxon>
        <taxon>Fungi</taxon>
        <taxon>Dikarya</taxon>
        <taxon>Ascomycota</taxon>
        <taxon>Pezizomycotina</taxon>
        <taxon>Sordariomycetes</taxon>
        <taxon>Xylariomycetidae</taxon>
        <taxon>Amphisphaeriales</taxon>
        <taxon>Pseudomassariaceae</taxon>
        <taxon>Pseudomassariella</taxon>
    </lineage>
</organism>
<dbReference type="GeneID" id="63771223"/>
<name>A0A1Y2EKV1_9PEZI</name>
<keyword evidence="2" id="KW-1185">Reference proteome</keyword>
<dbReference type="EMBL" id="MCFJ01000001">
    <property type="protein sequence ID" value="ORY72183.1"/>
    <property type="molecule type" value="Genomic_DNA"/>
</dbReference>
<dbReference type="InParanoid" id="A0A1Y2EKV1"/>
<evidence type="ECO:0000313" key="1">
    <source>
        <dbReference type="EMBL" id="ORY72183.1"/>
    </source>
</evidence>
<gene>
    <name evidence="1" type="ORF">BCR38DRAFT_330965</name>
</gene>
<proteinExistence type="predicted"/>
<dbReference type="OrthoDB" id="4366798at2759"/>